<dbReference type="InterPro" id="IPR000123">
    <property type="entry name" value="Reverse_transcriptase_msDNA"/>
</dbReference>
<feature type="compositionally biased region" description="Polar residues" evidence="6">
    <location>
        <begin position="333"/>
        <end position="343"/>
    </location>
</feature>
<gene>
    <name evidence="7" type="ORF">C8N30_1415</name>
</gene>
<protein>
    <recommendedName>
        <fullName evidence="9">Reverse transcriptase (RNA-dependent DNA polymerase)</fullName>
    </recommendedName>
</protein>
<dbReference type="EMBL" id="RAQK01000001">
    <property type="protein sequence ID" value="RKE96841.1"/>
    <property type="molecule type" value="Genomic_DNA"/>
</dbReference>
<evidence type="ECO:0000256" key="1">
    <source>
        <dbReference type="ARBA" id="ARBA00022679"/>
    </source>
</evidence>
<name>A0A420DR91_9RHOB</name>
<dbReference type="GO" id="GO:0003964">
    <property type="term" value="F:RNA-directed DNA polymerase activity"/>
    <property type="evidence" value="ECO:0007669"/>
    <property type="project" value="UniProtKB-KW"/>
</dbReference>
<sequence length="343" mass="39463">MRRNSKPPQYERYDLERSPFAQQPTQRDVAALLGETKADLQRLINYKDEFIVRRQEKIGGKVRDLAYPVSRLRGAHERLKFHLNKVRQPNYLFSPRKKRSQRDNAELHLDQDQYLTLDLKQFYPSTTETMVYRWFVDELGMYEDVAGLLTRLSTVDGIVSFGSPLTPVLCTLVHRPMFDNISDICDARGLRHSLWVDDLTVSGKFIPGKVVTSIREAVRERGLRSHKINYRSGNRPVILTGIGVVGRNLLSPNSLNLRIKRYWKDLHEAETNEEKVACAQLLMSQLGTVRHIVGQKSDVGMRAADQMNMLRQKRNKWLQETSVSLPAPEETETASADTENIPF</sequence>
<dbReference type="RefSeq" id="WP_025063776.1">
    <property type="nucleotide sequence ID" value="NZ_RAQK01000001.1"/>
</dbReference>
<keyword evidence="2" id="KW-0548">Nucleotidyltransferase</keyword>
<organism evidence="7 8">
    <name type="scientific">Sulfitobacter guttiformis</name>
    <dbReference type="NCBI Taxonomy" id="74349"/>
    <lineage>
        <taxon>Bacteria</taxon>
        <taxon>Pseudomonadati</taxon>
        <taxon>Pseudomonadota</taxon>
        <taxon>Alphaproteobacteria</taxon>
        <taxon>Rhodobacterales</taxon>
        <taxon>Roseobacteraceae</taxon>
        <taxon>Sulfitobacter</taxon>
    </lineage>
</organism>
<feature type="region of interest" description="Disordered" evidence="6">
    <location>
        <begin position="319"/>
        <end position="343"/>
    </location>
</feature>
<evidence type="ECO:0000256" key="4">
    <source>
        <dbReference type="ARBA" id="ARBA00022842"/>
    </source>
</evidence>
<dbReference type="CDD" id="cd03487">
    <property type="entry name" value="RT_Bac_retron_II"/>
    <property type="match status" value="1"/>
</dbReference>
<evidence type="ECO:0000313" key="7">
    <source>
        <dbReference type="EMBL" id="RKE96841.1"/>
    </source>
</evidence>
<evidence type="ECO:0008006" key="9">
    <source>
        <dbReference type="Google" id="ProtNLM"/>
    </source>
</evidence>
<keyword evidence="5" id="KW-0695">RNA-directed DNA polymerase</keyword>
<evidence type="ECO:0000313" key="8">
    <source>
        <dbReference type="Proteomes" id="UP000284407"/>
    </source>
</evidence>
<keyword evidence="1" id="KW-0808">Transferase</keyword>
<comment type="caution">
    <text evidence="7">The sequence shown here is derived from an EMBL/GenBank/DDBJ whole genome shotgun (WGS) entry which is preliminary data.</text>
</comment>
<proteinExistence type="predicted"/>
<evidence type="ECO:0000256" key="5">
    <source>
        <dbReference type="ARBA" id="ARBA00022918"/>
    </source>
</evidence>
<evidence type="ECO:0000256" key="2">
    <source>
        <dbReference type="ARBA" id="ARBA00022695"/>
    </source>
</evidence>
<accession>A0A420DR91</accession>
<dbReference type="Proteomes" id="UP000284407">
    <property type="component" value="Unassembled WGS sequence"/>
</dbReference>
<dbReference type="STRING" id="1443111.Z949_3433"/>
<dbReference type="GO" id="GO:0046872">
    <property type="term" value="F:metal ion binding"/>
    <property type="evidence" value="ECO:0007669"/>
    <property type="project" value="UniProtKB-KW"/>
</dbReference>
<keyword evidence="3" id="KW-0479">Metal-binding</keyword>
<dbReference type="AlphaFoldDB" id="A0A420DR91"/>
<evidence type="ECO:0000256" key="3">
    <source>
        <dbReference type="ARBA" id="ARBA00022723"/>
    </source>
</evidence>
<keyword evidence="4" id="KW-0460">Magnesium</keyword>
<reference evidence="7 8" key="1">
    <citation type="submission" date="2018-09" db="EMBL/GenBank/DDBJ databases">
        <title>Genomic Encyclopedia of Archaeal and Bacterial Type Strains, Phase II (KMG-II): from individual species to whole genera.</title>
        <authorList>
            <person name="Goeker M."/>
        </authorList>
    </citation>
    <scope>NUCLEOTIDE SEQUENCE [LARGE SCALE GENOMIC DNA]</scope>
    <source>
        <strain evidence="7 8">DSM 11458</strain>
    </source>
</reference>
<keyword evidence="8" id="KW-1185">Reference proteome</keyword>
<dbReference type="OrthoDB" id="7055795at2"/>
<dbReference type="GO" id="GO:0003723">
    <property type="term" value="F:RNA binding"/>
    <property type="evidence" value="ECO:0007669"/>
    <property type="project" value="InterPro"/>
</dbReference>
<evidence type="ECO:0000256" key="6">
    <source>
        <dbReference type="SAM" id="MobiDB-lite"/>
    </source>
</evidence>